<keyword evidence="9" id="KW-1185">Reference proteome</keyword>
<dbReference type="InterPro" id="IPR001610">
    <property type="entry name" value="PAC"/>
</dbReference>
<dbReference type="PRINTS" id="PR00344">
    <property type="entry name" value="BCTRLSENSOR"/>
</dbReference>
<dbReference type="EMBL" id="CP018799">
    <property type="protein sequence ID" value="ATX79703.1"/>
    <property type="molecule type" value="Genomic_DNA"/>
</dbReference>
<evidence type="ECO:0000256" key="4">
    <source>
        <dbReference type="SAM" id="SignalP"/>
    </source>
</evidence>
<gene>
    <name evidence="8" type="ORF">Ga0123461_1285</name>
</gene>
<dbReference type="GO" id="GO:0000155">
    <property type="term" value="F:phosphorelay sensor kinase activity"/>
    <property type="evidence" value="ECO:0007669"/>
    <property type="project" value="InterPro"/>
</dbReference>
<dbReference type="CDD" id="cd01007">
    <property type="entry name" value="PBP2_BvgS_HisK_like"/>
    <property type="match status" value="1"/>
</dbReference>
<feature type="chain" id="PRO_5014998255" description="histidine kinase" evidence="4">
    <location>
        <begin position="28"/>
        <end position="700"/>
    </location>
</feature>
<name>A0A2K8KXT6_MARES</name>
<feature type="domain" description="PAS" evidence="6">
    <location>
        <begin position="362"/>
        <end position="407"/>
    </location>
</feature>
<evidence type="ECO:0000259" key="7">
    <source>
        <dbReference type="PROSITE" id="PS50113"/>
    </source>
</evidence>
<dbReference type="PROSITE" id="PS50112">
    <property type="entry name" value="PAS"/>
    <property type="match status" value="1"/>
</dbReference>
<dbReference type="EC" id="2.7.13.3" evidence="2"/>
<dbReference type="SUPFAM" id="SSF55874">
    <property type="entry name" value="ATPase domain of HSP90 chaperone/DNA topoisomerase II/histidine kinase"/>
    <property type="match status" value="1"/>
</dbReference>
<dbReference type="InterPro" id="IPR000014">
    <property type="entry name" value="PAS"/>
</dbReference>
<dbReference type="Gene3D" id="3.40.190.10">
    <property type="entry name" value="Periplasmic binding protein-like II"/>
    <property type="match status" value="2"/>
</dbReference>
<dbReference type="AlphaFoldDB" id="A0A2K8KXT6"/>
<evidence type="ECO:0000256" key="1">
    <source>
        <dbReference type="ARBA" id="ARBA00000085"/>
    </source>
</evidence>
<dbReference type="Pfam" id="PF00497">
    <property type="entry name" value="SBP_bac_3"/>
    <property type="match status" value="1"/>
</dbReference>
<dbReference type="SMART" id="SM00387">
    <property type="entry name" value="HATPase_c"/>
    <property type="match status" value="1"/>
</dbReference>
<keyword evidence="8" id="KW-0418">Kinase</keyword>
<keyword evidence="3" id="KW-0472">Membrane</keyword>
<evidence type="ECO:0000256" key="2">
    <source>
        <dbReference type="ARBA" id="ARBA00012438"/>
    </source>
</evidence>
<evidence type="ECO:0000256" key="3">
    <source>
        <dbReference type="SAM" id="Phobius"/>
    </source>
</evidence>
<dbReference type="Gene3D" id="2.10.70.100">
    <property type="match status" value="1"/>
</dbReference>
<keyword evidence="3" id="KW-1133">Transmembrane helix</keyword>
<keyword evidence="4" id="KW-0732">Signal</keyword>
<dbReference type="InterPro" id="IPR036097">
    <property type="entry name" value="HisK_dim/P_sf"/>
</dbReference>
<keyword evidence="8" id="KW-0808">Transferase</keyword>
<dbReference type="CDD" id="cd00130">
    <property type="entry name" value="PAS"/>
    <property type="match status" value="1"/>
</dbReference>
<organism evidence="8 9">
    <name type="scientific">Mariprofundus aestuarium</name>
    <dbReference type="NCBI Taxonomy" id="1921086"/>
    <lineage>
        <taxon>Bacteria</taxon>
        <taxon>Pseudomonadati</taxon>
        <taxon>Pseudomonadota</taxon>
        <taxon>Candidatius Mariprofundia</taxon>
        <taxon>Mariprofundales</taxon>
        <taxon>Mariprofundaceae</taxon>
        <taxon>Mariprofundus</taxon>
    </lineage>
</organism>
<dbReference type="SMART" id="SM00086">
    <property type="entry name" value="PAC"/>
    <property type="match status" value="1"/>
</dbReference>
<reference evidence="8 9" key="1">
    <citation type="submission" date="2016-12" db="EMBL/GenBank/DDBJ databases">
        <title>Isolation and genomic insights into novel planktonic Zetaproteobacteria from stratified waters of the Chesapeake Bay.</title>
        <authorList>
            <person name="McAllister S.M."/>
            <person name="Kato S."/>
            <person name="Chan C.S."/>
            <person name="Chiu B.K."/>
            <person name="Field E.K."/>
        </authorList>
    </citation>
    <scope>NUCLEOTIDE SEQUENCE [LARGE SCALE GENOMIC DNA]</scope>
    <source>
        <strain evidence="8 9">CP-5</strain>
    </source>
</reference>
<evidence type="ECO:0000313" key="8">
    <source>
        <dbReference type="EMBL" id="ATX79703.1"/>
    </source>
</evidence>
<dbReference type="InterPro" id="IPR035965">
    <property type="entry name" value="PAS-like_dom_sf"/>
</dbReference>
<dbReference type="SUPFAM" id="SSF53850">
    <property type="entry name" value="Periplasmic binding protein-like II"/>
    <property type="match status" value="1"/>
</dbReference>
<dbReference type="PROSITE" id="PS50113">
    <property type="entry name" value="PAC"/>
    <property type="match status" value="1"/>
</dbReference>
<dbReference type="InterPro" id="IPR004358">
    <property type="entry name" value="Sig_transdc_His_kin-like_C"/>
</dbReference>
<dbReference type="NCBIfam" id="TIGR00229">
    <property type="entry name" value="sensory_box"/>
    <property type="match status" value="1"/>
</dbReference>
<feature type="transmembrane region" description="Helical" evidence="3">
    <location>
        <begin position="292"/>
        <end position="315"/>
    </location>
</feature>
<dbReference type="Pfam" id="PF02518">
    <property type="entry name" value="HATPase_c"/>
    <property type="match status" value="1"/>
</dbReference>
<dbReference type="InterPro" id="IPR036890">
    <property type="entry name" value="HATPase_C_sf"/>
</dbReference>
<dbReference type="InterPro" id="IPR003594">
    <property type="entry name" value="HATPase_dom"/>
</dbReference>
<dbReference type="SMART" id="SM00091">
    <property type="entry name" value="PAS"/>
    <property type="match status" value="1"/>
</dbReference>
<protein>
    <recommendedName>
        <fullName evidence="2">histidine kinase</fullName>
        <ecNumber evidence="2">2.7.13.3</ecNumber>
    </recommendedName>
</protein>
<dbReference type="KEGG" id="maes:Ga0123461_1285"/>
<dbReference type="InterPro" id="IPR005467">
    <property type="entry name" value="His_kinase_dom"/>
</dbReference>
<comment type="catalytic activity">
    <reaction evidence="1">
        <text>ATP + protein L-histidine = ADP + protein N-phospho-L-histidine.</text>
        <dbReference type="EC" id="2.7.13.3"/>
    </reaction>
</comment>
<dbReference type="PROSITE" id="PS50109">
    <property type="entry name" value="HIS_KIN"/>
    <property type="match status" value="1"/>
</dbReference>
<dbReference type="InterPro" id="IPR000700">
    <property type="entry name" value="PAS-assoc_C"/>
</dbReference>
<evidence type="ECO:0000259" key="5">
    <source>
        <dbReference type="PROSITE" id="PS50109"/>
    </source>
</evidence>
<accession>A0A2K8KXT6</accession>
<dbReference type="RefSeq" id="WP_100277567.1">
    <property type="nucleotide sequence ID" value="NZ_CP018799.1"/>
</dbReference>
<dbReference type="Gene3D" id="1.10.287.130">
    <property type="match status" value="1"/>
</dbReference>
<dbReference type="Proteomes" id="UP000231701">
    <property type="component" value="Chromosome"/>
</dbReference>
<sequence length="700" mass="77599">MVVSSFLSKAATLLALLATSFIPEALAADTYEKSTNIPVNPVSIAQRLTLQADEKAWLANSPTVRIRVGPTPPLHSWEDGEAKGISVDYMRTICKGFGLDCLFFTGLPWSEAIENIGTGRDGDLILTIKRTPEREPLINFTQDYLHLPWVIFTRTDSAFVSDIENLIGKTVSVENGFVMQGLLEKHYPGIQLHIATTIKGAIEALATGQVDAYVGDLTVGTYMISRWGLSNVKVAAPTPFGYHTQAMGVRKDWPELVSLINKFLTAMTPQEHSAIQSGWLSIKYEHGIDWAFVWKLIGTIVCIATIIFVVILLWNRRLQREIELRKQLESALRHGEARLAAAQHISHIGSWELDLINNRLSWSDEVFHIFGVTPQEFEATYEAFLGFVHPDDKAAVEQAVNDAIEKGTPYNIEHRVTRADGSERVVHEICKIQYDALKTPTHMIGTVHDITQQRQLEQQLQHSSKMEALGTLIGGVAHDFNNKLGAITGNTYLAKKEASGLPELTDKLKTIESLSFEMSEMVKQLITFTKGDLIQKEAIDLNACLKEAVEGYSLPDDISFHADLPESEFTIKGASQQIQQIILRVLDNAVDAVAETPHPLIQISSEAIEATQGFRNKHIALKGTRFAHLEIKDNGSGIASENMDHIFDPFFTTKDKIRGQGLGLSIAYGLIQHHNGTIDIDSSIGLGTLVHIYLPLVEEE</sequence>
<dbReference type="OrthoDB" id="5287398at2"/>
<dbReference type="SUPFAM" id="SSF55785">
    <property type="entry name" value="PYP-like sensor domain (PAS domain)"/>
    <property type="match status" value="1"/>
</dbReference>
<feature type="domain" description="Histidine kinase" evidence="5">
    <location>
        <begin position="475"/>
        <end position="698"/>
    </location>
</feature>
<evidence type="ECO:0000313" key="9">
    <source>
        <dbReference type="Proteomes" id="UP000231701"/>
    </source>
</evidence>
<dbReference type="Gene3D" id="3.30.565.10">
    <property type="entry name" value="Histidine kinase-like ATPase, C-terminal domain"/>
    <property type="match status" value="1"/>
</dbReference>
<evidence type="ECO:0000259" key="6">
    <source>
        <dbReference type="PROSITE" id="PS50112"/>
    </source>
</evidence>
<dbReference type="InterPro" id="IPR001638">
    <property type="entry name" value="Solute-binding_3/MltF_N"/>
</dbReference>
<dbReference type="Pfam" id="PF08447">
    <property type="entry name" value="PAS_3"/>
    <property type="match status" value="1"/>
</dbReference>
<feature type="signal peptide" evidence="4">
    <location>
        <begin position="1"/>
        <end position="27"/>
    </location>
</feature>
<proteinExistence type="predicted"/>
<keyword evidence="3" id="KW-0812">Transmembrane</keyword>
<feature type="domain" description="PAC" evidence="7">
    <location>
        <begin position="410"/>
        <end position="462"/>
    </location>
</feature>
<dbReference type="SMART" id="SM00062">
    <property type="entry name" value="PBPb"/>
    <property type="match status" value="1"/>
</dbReference>
<dbReference type="Gene3D" id="3.30.450.20">
    <property type="entry name" value="PAS domain"/>
    <property type="match status" value="1"/>
</dbReference>
<dbReference type="InterPro" id="IPR013655">
    <property type="entry name" value="PAS_fold_3"/>
</dbReference>
<dbReference type="SUPFAM" id="SSF47384">
    <property type="entry name" value="Homodimeric domain of signal transducing histidine kinase"/>
    <property type="match status" value="1"/>
</dbReference>
<dbReference type="PANTHER" id="PTHR43065">
    <property type="entry name" value="SENSOR HISTIDINE KINASE"/>
    <property type="match status" value="1"/>
</dbReference>